<evidence type="ECO:0000256" key="1">
    <source>
        <dbReference type="ARBA" id="ARBA00010088"/>
    </source>
</evidence>
<keyword evidence="2" id="KW-0378">Hydrolase</keyword>
<reference evidence="4" key="1">
    <citation type="submission" date="2021-01" db="EMBL/GenBank/DDBJ databases">
        <authorList>
            <person name="Corre E."/>
            <person name="Pelletier E."/>
            <person name="Niang G."/>
            <person name="Scheremetjew M."/>
            <person name="Finn R."/>
            <person name="Kale V."/>
            <person name="Holt S."/>
            <person name="Cochrane G."/>
            <person name="Meng A."/>
            <person name="Brown T."/>
            <person name="Cohen L."/>
        </authorList>
    </citation>
    <scope>NUCLEOTIDE SEQUENCE</scope>
    <source>
        <strain evidence="4">GSO104</strain>
    </source>
</reference>
<evidence type="ECO:0000313" key="4">
    <source>
        <dbReference type="EMBL" id="CAE4648026.1"/>
    </source>
</evidence>
<gene>
    <name evidence="4" type="ORF">DBRI00130_LOCUS36508</name>
</gene>
<feature type="domain" description="AB hydrolase-1" evidence="3">
    <location>
        <begin position="188"/>
        <end position="319"/>
    </location>
</feature>
<dbReference type="PANTHER" id="PTHR43798:SF27">
    <property type="entry name" value="HYDROLASE ALPHA_BETA HYDROLASE FOLD FAMILY"/>
    <property type="match status" value="1"/>
</dbReference>
<dbReference type="PRINTS" id="PR00793">
    <property type="entry name" value="PROAMNOPTASE"/>
</dbReference>
<dbReference type="Gene3D" id="3.40.50.1820">
    <property type="entry name" value="alpha/beta hydrolase"/>
    <property type="match status" value="1"/>
</dbReference>
<dbReference type="InterPro" id="IPR050266">
    <property type="entry name" value="AB_hydrolase_sf"/>
</dbReference>
<dbReference type="SUPFAM" id="SSF53474">
    <property type="entry name" value="alpha/beta-Hydrolases"/>
    <property type="match status" value="1"/>
</dbReference>
<dbReference type="PANTHER" id="PTHR43798">
    <property type="entry name" value="MONOACYLGLYCEROL LIPASE"/>
    <property type="match status" value="1"/>
</dbReference>
<comment type="similarity">
    <text evidence="1">Belongs to the peptidase S33 family.</text>
</comment>
<name>A0A7S4SJW8_9STRA</name>
<dbReference type="AlphaFoldDB" id="A0A7S4SJW8"/>
<evidence type="ECO:0000256" key="2">
    <source>
        <dbReference type="ARBA" id="ARBA00022801"/>
    </source>
</evidence>
<protein>
    <recommendedName>
        <fullName evidence="3">AB hydrolase-1 domain-containing protein</fullName>
    </recommendedName>
</protein>
<dbReference type="Pfam" id="PF00561">
    <property type="entry name" value="Abhydrolase_1"/>
    <property type="match status" value="1"/>
</dbReference>
<sequence>MAAMRKQDTNNKKHHRYHHFLNKFFFFCILTPAVTVVVKAVPSPFYPSFSSTLYRRYYLSKQNKNSIAAFLNAPFSMDHDDQNQKKIKKTPVTAWHIIKDETKKGKLQQQQQQQNKRIRYSPCRCLYSQPHNGSNEKEEPPSFVSGTAQVYRQNQSYVLSYRIYNSCCSSNEDGDTSNTVLSKSKLAPLVVLHGGPGLPSQYLYSLVDLVRTKSQQQQRPIIFYDQLGCGRSSQPTNLDAYSISQSVDDLEKLLQHLKIDKFHLYGHSYGGVLAYEYAKRHIIKTQEETNDHKSSLLSIILSNTPTSFALSNTEWERLLKEECGNNDDLFFQRYQCRTETMPASLLDAFQHAGTIWIGTDAVADYIASPPSVIVSNEGEKEVPKQKRNRSPVLLIKGEFDFVTDVCTRGWKDIFSSYGSGSIKELTMKGCAHYCHFEYEKELYGSIVGSFCLEHD</sequence>
<dbReference type="InterPro" id="IPR029058">
    <property type="entry name" value="AB_hydrolase_fold"/>
</dbReference>
<proteinExistence type="inferred from homology"/>
<dbReference type="GO" id="GO:0006508">
    <property type="term" value="P:proteolysis"/>
    <property type="evidence" value="ECO:0007669"/>
    <property type="project" value="InterPro"/>
</dbReference>
<dbReference type="InterPro" id="IPR000073">
    <property type="entry name" value="AB_hydrolase_1"/>
</dbReference>
<dbReference type="GO" id="GO:0008233">
    <property type="term" value="F:peptidase activity"/>
    <property type="evidence" value="ECO:0007669"/>
    <property type="project" value="InterPro"/>
</dbReference>
<dbReference type="GO" id="GO:0016020">
    <property type="term" value="C:membrane"/>
    <property type="evidence" value="ECO:0007669"/>
    <property type="project" value="TreeGrafter"/>
</dbReference>
<dbReference type="InterPro" id="IPR002410">
    <property type="entry name" value="Peptidase_S33"/>
</dbReference>
<accession>A0A7S4SJW8</accession>
<dbReference type="EMBL" id="HBNS01047324">
    <property type="protein sequence ID" value="CAE4648026.1"/>
    <property type="molecule type" value="Transcribed_RNA"/>
</dbReference>
<evidence type="ECO:0000259" key="3">
    <source>
        <dbReference type="Pfam" id="PF00561"/>
    </source>
</evidence>
<organism evidence="4">
    <name type="scientific">Ditylum brightwellii</name>
    <dbReference type="NCBI Taxonomy" id="49249"/>
    <lineage>
        <taxon>Eukaryota</taxon>
        <taxon>Sar</taxon>
        <taxon>Stramenopiles</taxon>
        <taxon>Ochrophyta</taxon>
        <taxon>Bacillariophyta</taxon>
        <taxon>Mediophyceae</taxon>
        <taxon>Lithodesmiophycidae</taxon>
        <taxon>Lithodesmiales</taxon>
        <taxon>Lithodesmiaceae</taxon>
        <taxon>Ditylum</taxon>
    </lineage>
</organism>